<gene>
    <name evidence="1" type="ORF">R3P38DRAFT_2743553</name>
</gene>
<comment type="caution">
    <text evidence="1">The sequence shown here is derived from an EMBL/GenBank/DDBJ whole genome shotgun (WGS) entry which is preliminary data.</text>
</comment>
<evidence type="ECO:0000313" key="1">
    <source>
        <dbReference type="EMBL" id="KAK6984981.1"/>
    </source>
</evidence>
<name>A0AAV9ZLA1_9AGAR</name>
<organism evidence="1 2">
    <name type="scientific">Favolaschia claudopus</name>
    <dbReference type="NCBI Taxonomy" id="2862362"/>
    <lineage>
        <taxon>Eukaryota</taxon>
        <taxon>Fungi</taxon>
        <taxon>Dikarya</taxon>
        <taxon>Basidiomycota</taxon>
        <taxon>Agaricomycotina</taxon>
        <taxon>Agaricomycetes</taxon>
        <taxon>Agaricomycetidae</taxon>
        <taxon>Agaricales</taxon>
        <taxon>Marasmiineae</taxon>
        <taxon>Mycenaceae</taxon>
        <taxon>Favolaschia</taxon>
    </lineage>
</organism>
<sequence length="431" mass="48583">MVFGPCQGPNAVDVPTTNLILGGEAVPWRKEYKYVGVWFNSTTRDIFRSHYEHKHDAAAFVFWKTVLGCDHYVGRGHLPPEVGRRLYYALIDCHLTHGCDVALDVDSTSFALLNSLNNVILRRILGVGKRSGIPQLYSELGIYPLGVRRLALALRYLGYLVALPPSHLAWKACLEADRLRQAGHSSWYGDLAILLRDLPFSGPALPPLGNLNAAICKRLHDELIAGMKQWVLDSGEGMVSIPLLHGRLEPQEEGAPRRIPLCQRHYLSVVSITDHRLALTRLLCGSFYFRGLRTNLQDHSPASLLCRKCGSGLETPGHVFMQCRDSQTVAARETLRERLPQEFGVTLRTAGSSADAMRSMQKLIFDLKTVVPMARFVYQVVRAWRWFGRRLPTMVSELAPDTDEEADYWNFESAEEDLETYGPEMEMEIDF</sequence>
<evidence type="ECO:0008006" key="3">
    <source>
        <dbReference type="Google" id="ProtNLM"/>
    </source>
</evidence>
<dbReference type="Proteomes" id="UP001362999">
    <property type="component" value="Unassembled WGS sequence"/>
</dbReference>
<accession>A0AAV9ZLA1</accession>
<reference evidence="1 2" key="1">
    <citation type="journal article" date="2024" name="J Genomics">
        <title>Draft genome sequencing and assembly of Favolaschia claudopus CIRM-BRFM 2984 isolated from oak limbs.</title>
        <authorList>
            <person name="Navarro D."/>
            <person name="Drula E."/>
            <person name="Chaduli D."/>
            <person name="Cazenave R."/>
            <person name="Ahrendt S."/>
            <person name="Wang J."/>
            <person name="Lipzen A."/>
            <person name="Daum C."/>
            <person name="Barry K."/>
            <person name="Grigoriev I.V."/>
            <person name="Favel A."/>
            <person name="Rosso M.N."/>
            <person name="Martin F."/>
        </authorList>
    </citation>
    <scope>NUCLEOTIDE SEQUENCE [LARGE SCALE GENOMIC DNA]</scope>
    <source>
        <strain evidence="1 2">CIRM-BRFM 2984</strain>
    </source>
</reference>
<keyword evidence="2" id="KW-1185">Reference proteome</keyword>
<protein>
    <recommendedName>
        <fullName evidence="3">Reverse transcriptase</fullName>
    </recommendedName>
</protein>
<dbReference type="AlphaFoldDB" id="A0AAV9ZLA1"/>
<proteinExistence type="predicted"/>
<evidence type="ECO:0000313" key="2">
    <source>
        <dbReference type="Proteomes" id="UP001362999"/>
    </source>
</evidence>
<dbReference type="EMBL" id="JAWWNJ010000133">
    <property type="protein sequence ID" value="KAK6984981.1"/>
    <property type="molecule type" value="Genomic_DNA"/>
</dbReference>